<evidence type="ECO:0000256" key="4">
    <source>
        <dbReference type="ARBA" id="ARBA00023136"/>
    </source>
</evidence>
<protein>
    <submittedName>
        <fullName evidence="6">Regulator of cell wall mannosyl phosphorylation</fullName>
    </submittedName>
</protein>
<organism evidence="7">
    <name type="scientific">Spathaspora passalidarum (strain NRRL Y-27907 / 11-Y1)</name>
    <dbReference type="NCBI Taxonomy" id="619300"/>
    <lineage>
        <taxon>Eukaryota</taxon>
        <taxon>Fungi</taxon>
        <taxon>Dikarya</taxon>
        <taxon>Ascomycota</taxon>
        <taxon>Saccharomycotina</taxon>
        <taxon>Pichiomycetes</taxon>
        <taxon>Debaryomycetaceae</taxon>
        <taxon>Spathaspora</taxon>
    </lineage>
</organism>
<evidence type="ECO:0000256" key="1">
    <source>
        <dbReference type="ARBA" id="ARBA00004167"/>
    </source>
</evidence>
<keyword evidence="4" id="KW-0472">Membrane</keyword>
<evidence type="ECO:0000313" key="7">
    <source>
        <dbReference type="Proteomes" id="UP000000709"/>
    </source>
</evidence>
<dbReference type="GO" id="GO:0009100">
    <property type="term" value="P:glycoprotein metabolic process"/>
    <property type="evidence" value="ECO:0007669"/>
    <property type="project" value="UniProtKB-ARBA"/>
</dbReference>
<proteinExistence type="predicted"/>
<dbReference type="KEGG" id="spaa:SPAPADRAFT_151020"/>
<dbReference type="InterPro" id="IPR007074">
    <property type="entry name" value="LicD/FKTN/FKRP_NTP_transf"/>
</dbReference>
<dbReference type="HOGENOM" id="CLU_008074_1_0_1"/>
<dbReference type="Pfam" id="PF04991">
    <property type="entry name" value="LicD"/>
    <property type="match status" value="1"/>
</dbReference>
<dbReference type="AlphaFoldDB" id="G3ALI2"/>
<feature type="domain" description="LicD/FKTN/FKRP nucleotidyltransferase" evidence="5">
    <location>
        <begin position="410"/>
        <end position="539"/>
    </location>
</feature>
<evidence type="ECO:0000259" key="5">
    <source>
        <dbReference type="Pfam" id="PF04991"/>
    </source>
</evidence>
<dbReference type="Proteomes" id="UP000000709">
    <property type="component" value="Unassembled WGS sequence"/>
</dbReference>
<name>G3ALI2_SPAPN</name>
<dbReference type="OrthoDB" id="444255at2759"/>
<comment type="subcellular location">
    <subcellularLocation>
        <location evidence="1">Membrane</location>
        <topology evidence="1">Single-pass membrane protein</topology>
    </subcellularLocation>
</comment>
<dbReference type="GO" id="GO:0016020">
    <property type="term" value="C:membrane"/>
    <property type="evidence" value="ECO:0007669"/>
    <property type="project" value="UniProtKB-SubCell"/>
</dbReference>
<keyword evidence="3" id="KW-1133">Transmembrane helix</keyword>
<dbReference type="FunCoup" id="G3ALI2">
    <property type="interactions" value="104"/>
</dbReference>
<dbReference type="eggNOG" id="ENOG502QREF">
    <property type="taxonomic scope" value="Eukaryota"/>
</dbReference>
<evidence type="ECO:0000313" key="6">
    <source>
        <dbReference type="EMBL" id="EGW33225.1"/>
    </source>
</evidence>
<sequence>MVKLLNRKFLLKLSILILLTYTISISIQSLTSKPSMIEYRNSINRQIKYKFKSWYFNILCSNLNLDNNKKFIKELAAIKEEKLQNDYADELWDINDNLLAKLPLSVTIPKYYYKGEGRQKKPKKQPFDPRFTLAVYFKYLELQGTDSAVPFHWSDWVDLSRLDKYILPDIQDNLCAKLFDISKKKSIIENSNIVDINQYCKYLPKTNLGYKITQFTGAQTVDNRELLGKSYLYTTAPSPRKLVFLTTQGSYQVSVKHYKKNNVTHSILENNMVPKVIKANPSVKKLNVVDTYKSMLDKHGDPKSTRILQDPTIHIPENSFNVNPFDIINELQNAPYLTKMDKHYLDSIKYSVTCMDPPKYFDEAKLLEKHSEPWLGSHYDWRFFNGLTIGKDQQLIVLHRLLKNYLNFTRIHGIITWIAHGSLLSWYWNGVSFPYDTDIDVQVPISELHKLARYFNQSMVVENIVDSEGKFDGMGRYFIDVGSTITHRKKGNGQNNIDARFIDVDTGLYIDITALALTDTPAPSRYDNYIAMDRQKSAIVKHFSKPGQLNHQVKNEQLKVYNCRNEHFSMYEELSPLILTVVENQLSYIPSNFFMTLNNEYQINGLTEKNYRDYIYLNNFRMWLKTQTILDYINSPQLWIDEHNSTLNNQESLISRSPSSGLTKRVVGNIELLQLNKLTVEDHINLLQSNQIFKEFHKTMNFTKFHEMELQLILKNQFEDAIELLKQYQANNNLGKALRPDLFMDSLFVDTKNRDFINRVNNVLEVQSMYEDKL</sequence>
<gene>
    <name evidence="6" type="ORF">SPAPADRAFT_151020</name>
</gene>
<evidence type="ECO:0000256" key="2">
    <source>
        <dbReference type="ARBA" id="ARBA00022692"/>
    </source>
</evidence>
<dbReference type="PANTHER" id="PTHR15407">
    <property type="entry name" value="FUKUTIN-RELATED"/>
    <property type="match status" value="1"/>
</dbReference>
<keyword evidence="2" id="KW-0812">Transmembrane</keyword>
<accession>G3ALI2</accession>
<dbReference type="EMBL" id="GL996501">
    <property type="protein sequence ID" value="EGW33225.1"/>
    <property type="molecule type" value="Genomic_DNA"/>
</dbReference>
<dbReference type="RefSeq" id="XP_007374740.1">
    <property type="nucleotide sequence ID" value="XM_007374678.1"/>
</dbReference>
<evidence type="ECO:0000256" key="3">
    <source>
        <dbReference type="ARBA" id="ARBA00022989"/>
    </source>
</evidence>
<dbReference type="OMA" id="THRTKGN"/>
<dbReference type="InParanoid" id="G3ALI2"/>
<dbReference type="PANTHER" id="PTHR15407:SF28">
    <property type="entry name" value="RIBITOL-5-PHOSPHATE TRANSFERASE FKTN"/>
    <property type="match status" value="1"/>
</dbReference>
<dbReference type="InterPro" id="IPR009644">
    <property type="entry name" value="FKTN/MNN4/W02B3.4-1"/>
</dbReference>
<reference evidence="6 7" key="1">
    <citation type="journal article" date="2011" name="Proc. Natl. Acad. Sci. U.S.A.">
        <title>Comparative genomics of xylose-fermenting fungi for enhanced biofuel production.</title>
        <authorList>
            <person name="Wohlbach D.J."/>
            <person name="Kuo A."/>
            <person name="Sato T.K."/>
            <person name="Potts K.M."/>
            <person name="Salamov A.A."/>
            <person name="LaButti K.M."/>
            <person name="Sun H."/>
            <person name="Clum A."/>
            <person name="Pangilinan J.L."/>
            <person name="Lindquist E.A."/>
            <person name="Lucas S."/>
            <person name="Lapidus A."/>
            <person name="Jin M."/>
            <person name="Gunawan C."/>
            <person name="Balan V."/>
            <person name="Dale B.E."/>
            <person name="Jeffries T.W."/>
            <person name="Zinkel R."/>
            <person name="Barry K.W."/>
            <person name="Grigoriev I.V."/>
            <person name="Gasch A.P."/>
        </authorList>
    </citation>
    <scope>NUCLEOTIDE SEQUENCE [LARGE SCALE GENOMIC DNA]</scope>
    <source>
        <strain evidence="7">NRRL Y-27907 / 11-Y1</strain>
    </source>
</reference>
<keyword evidence="7" id="KW-1185">Reference proteome</keyword>
<dbReference type="GeneID" id="18870887"/>